<dbReference type="Gene3D" id="1.10.4030.10">
    <property type="entry name" value="Porin chaperone SurA, peptide-binding domain"/>
    <property type="match status" value="1"/>
</dbReference>
<dbReference type="InterPro" id="IPR000297">
    <property type="entry name" value="PPIase_PpiC"/>
</dbReference>
<keyword evidence="1" id="KW-0732">Signal</keyword>
<dbReference type="SUPFAM" id="SSF109998">
    <property type="entry name" value="Triger factor/SurA peptide-binding domain-like"/>
    <property type="match status" value="1"/>
</dbReference>
<evidence type="ECO:0000259" key="3">
    <source>
        <dbReference type="PROSITE" id="PS50198"/>
    </source>
</evidence>
<dbReference type="Proteomes" id="UP000381693">
    <property type="component" value="Unassembled WGS sequence"/>
</dbReference>
<keyword evidence="5" id="KW-1185">Reference proteome</keyword>
<dbReference type="PANTHER" id="PTHR47637:SF1">
    <property type="entry name" value="CHAPERONE SURA"/>
    <property type="match status" value="1"/>
</dbReference>
<keyword evidence="2 4" id="KW-0413">Isomerase</keyword>
<dbReference type="RefSeq" id="WP_246189607.1">
    <property type="nucleotide sequence ID" value="NZ_CABFUZ020000155.1"/>
</dbReference>
<dbReference type="InterPro" id="IPR046357">
    <property type="entry name" value="PPIase_dom_sf"/>
</dbReference>
<organism evidence="4 5">
    <name type="scientific">Methylacidimicrobium cyclopophantes</name>
    <dbReference type="NCBI Taxonomy" id="1041766"/>
    <lineage>
        <taxon>Bacteria</taxon>
        <taxon>Pseudomonadati</taxon>
        <taxon>Verrucomicrobiota</taxon>
        <taxon>Methylacidimicrobium</taxon>
    </lineage>
</organism>
<evidence type="ECO:0000313" key="5">
    <source>
        <dbReference type="Proteomes" id="UP000381693"/>
    </source>
</evidence>
<dbReference type="Pfam" id="PF00639">
    <property type="entry name" value="Rotamase"/>
    <property type="match status" value="1"/>
</dbReference>
<dbReference type="Gene3D" id="3.10.50.40">
    <property type="match status" value="1"/>
</dbReference>
<accession>A0A5E6MCS6</accession>
<dbReference type="PROSITE" id="PS50198">
    <property type="entry name" value="PPIC_PPIASE_2"/>
    <property type="match status" value="1"/>
</dbReference>
<evidence type="ECO:0000313" key="4">
    <source>
        <dbReference type="EMBL" id="VVM07239.1"/>
    </source>
</evidence>
<name>A0A5E6MCS6_9BACT</name>
<dbReference type="EC" id="5.2.1.8" evidence="4"/>
<dbReference type="AlphaFoldDB" id="A0A5E6MCS6"/>
<dbReference type="PANTHER" id="PTHR47637">
    <property type="entry name" value="CHAPERONE SURA"/>
    <property type="match status" value="1"/>
</dbReference>
<dbReference type="EMBL" id="CABFUZ020000155">
    <property type="protein sequence ID" value="VVM07239.1"/>
    <property type="molecule type" value="Genomic_DNA"/>
</dbReference>
<gene>
    <name evidence="4" type="primary">prsA2</name>
    <name evidence="4" type="ORF">MAMC_01528</name>
</gene>
<reference evidence="4" key="1">
    <citation type="submission" date="2019-09" db="EMBL/GenBank/DDBJ databases">
        <authorList>
            <person name="Cremers G."/>
        </authorList>
    </citation>
    <scope>NUCLEOTIDE SEQUENCE [LARGE SCALE GENOMIC DNA]</scope>
    <source>
        <strain evidence="4">3B</strain>
    </source>
</reference>
<comment type="caution">
    <text evidence="4">The sequence shown here is derived from an EMBL/GenBank/DDBJ whole genome shotgun (WGS) entry which is preliminary data.</text>
</comment>
<proteinExistence type="predicted"/>
<evidence type="ECO:0000256" key="1">
    <source>
        <dbReference type="ARBA" id="ARBA00022729"/>
    </source>
</evidence>
<dbReference type="SUPFAM" id="SSF54534">
    <property type="entry name" value="FKBP-like"/>
    <property type="match status" value="1"/>
</dbReference>
<dbReference type="GO" id="GO:0003755">
    <property type="term" value="F:peptidyl-prolyl cis-trans isomerase activity"/>
    <property type="evidence" value="ECO:0007669"/>
    <property type="project" value="UniProtKB-KW"/>
</dbReference>
<sequence>MRERSARADPATRCQWFLHYPDSHPGPLIRASMPLRKHNRFVSAPRASFQTILPSGREIGKLGPLGLFLGLLLIAMSFPCRLFGQAGVDGVAAIVNDKVITFSEVKKQVEPNEAVLRETYQGPELVDRIKEARLNALRALIERELIIQDFKKKGYQIPDTFIEGRVRDMIRSQFDGDRIAFIRTLQANGMTEERYKQNLLDQIIVQAMRMKNVSDSIVISPYQVEQYYHDHLALFVEPPSVKLRLIFLQKSVLKERRVGPDGKEEEYDQPLETAKELETKLRFGANFGDLARAYSEGPRKQEGGDLGWVTRDTLRPEIADAAFGMFPGQTSDVIATPDGYYLLHLEDKRRERVKPISSVRNQIESALLQEKRQRRQQEWLDSLRVKSFIKMF</sequence>
<dbReference type="InterPro" id="IPR027304">
    <property type="entry name" value="Trigger_fact/SurA_dom_sf"/>
</dbReference>
<feature type="domain" description="PpiC" evidence="3">
    <location>
        <begin position="238"/>
        <end position="347"/>
    </location>
</feature>
<keyword evidence="2" id="KW-0697">Rotamase</keyword>
<evidence type="ECO:0000256" key="2">
    <source>
        <dbReference type="PROSITE-ProRule" id="PRU00278"/>
    </source>
</evidence>
<protein>
    <submittedName>
        <fullName evidence="4">Foldase protein PrsA 2</fullName>
        <ecNumber evidence="4">5.2.1.8</ecNumber>
    </submittedName>
</protein>
<dbReference type="InterPro" id="IPR050280">
    <property type="entry name" value="OMP_Chaperone_SurA"/>
</dbReference>
<dbReference type="Pfam" id="PF13624">
    <property type="entry name" value="SurA_N_3"/>
    <property type="match status" value="1"/>
</dbReference>